<gene>
    <name evidence="1" type="ORF">ERS013201_01487</name>
</gene>
<name>A0A655WUN8_VIBCL</name>
<dbReference type="EMBL" id="CWQJ01000007">
    <property type="protein sequence ID" value="CSB98222.1"/>
    <property type="molecule type" value="Genomic_DNA"/>
</dbReference>
<evidence type="ECO:0000313" key="1">
    <source>
        <dbReference type="EMBL" id="CSB98222.1"/>
    </source>
</evidence>
<proteinExistence type="predicted"/>
<dbReference type="AlphaFoldDB" id="A0A655WUN8"/>
<organism evidence="1 2">
    <name type="scientific">Vibrio cholerae</name>
    <dbReference type="NCBI Taxonomy" id="666"/>
    <lineage>
        <taxon>Bacteria</taxon>
        <taxon>Pseudomonadati</taxon>
        <taxon>Pseudomonadota</taxon>
        <taxon>Gammaproteobacteria</taxon>
        <taxon>Vibrionales</taxon>
        <taxon>Vibrionaceae</taxon>
        <taxon>Vibrio</taxon>
    </lineage>
</organism>
<reference evidence="1 2" key="1">
    <citation type="submission" date="2015-07" db="EMBL/GenBank/DDBJ databases">
        <authorList>
            <consortium name="Pathogen Informatics"/>
        </authorList>
    </citation>
    <scope>NUCLEOTIDE SEQUENCE [LARGE SCALE GENOMIC DNA]</scope>
    <source>
        <strain evidence="1 2">A325</strain>
    </source>
</reference>
<accession>A0A655WUN8</accession>
<protein>
    <submittedName>
        <fullName evidence="1">Uncharacterized protein</fullName>
    </submittedName>
</protein>
<sequence>MKTLSRLLSFNQLIQLCFQLLVFFKQEIEGEMILFGRIILNKKRSHTRG</sequence>
<dbReference type="Proteomes" id="UP000046067">
    <property type="component" value="Unassembled WGS sequence"/>
</dbReference>
<evidence type="ECO:0000313" key="2">
    <source>
        <dbReference type="Proteomes" id="UP000046067"/>
    </source>
</evidence>